<accession>A0A292YGF2</accession>
<evidence type="ECO:0008006" key="3">
    <source>
        <dbReference type="Google" id="ProtNLM"/>
    </source>
</evidence>
<organism evidence="1 2">
    <name type="scientific">Effusibacillus lacus</name>
    <dbReference type="NCBI Taxonomy" id="1348429"/>
    <lineage>
        <taxon>Bacteria</taxon>
        <taxon>Bacillati</taxon>
        <taxon>Bacillota</taxon>
        <taxon>Bacilli</taxon>
        <taxon>Bacillales</taxon>
        <taxon>Alicyclobacillaceae</taxon>
        <taxon>Effusibacillus</taxon>
    </lineage>
</organism>
<dbReference type="EMBL" id="BDUF01000001">
    <property type="protein sequence ID" value="GAX88398.1"/>
    <property type="molecule type" value="Genomic_DNA"/>
</dbReference>
<comment type="caution">
    <text evidence="1">The sequence shown here is derived from an EMBL/GenBank/DDBJ whole genome shotgun (WGS) entry which is preliminary data.</text>
</comment>
<evidence type="ECO:0000313" key="1">
    <source>
        <dbReference type="EMBL" id="GAX88398.1"/>
    </source>
</evidence>
<name>A0A292YGF2_9BACL</name>
<dbReference type="Pfam" id="PF09661">
    <property type="entry name" value="DUF2398"/>
    <property type="match status" value="1"/>
</dbReference>
<keyword evidence="2" id="KW-1185">Reference proteome</keyword>
<gene>
    <name evidence="1" type="ORF">EFBL_0007</name>
</gene>
<dbReference type="NCBIfam" id="TIGR02678">
    <property type="entry name" value="TIGR02678 family protein"/>
    <property type="match status" value="1"/>
</dbReference>
<sequence>MRRIRKMAGGTQERLRAELQQAAQALLNRPWITKRKDPEMFLLVKSHYEKLRDWFHDHAGFSLIVTRSFAKLEKIPGSWQPWMRIETFHGPRDYALFAYGLWYLEGRGEAEQFLLSEMVDAIREHLLSLDVNLDWTLYEHRLSMARALKKLRELDVLVAVEGEESDWAREGGNHNVLYEASPMARYVLRRFPKDLTAYQSMEELIAPADQLLPAAADPGTGSDVQVRRQKIFRRLIQEPVVYDWQWPDEERRYVQTQRSWLIEQMRNMLNLEGRRFREGLLFTWTDVTGEMELFPTLAGESDLLMLLAGEIRRILHKNPGIFEKDEQGNLLLTRAEFEGILSRSKEYHGDYWSKGHREKTSSLLADELIAHLREWNLGMQEGVHIVKLYPAFMRWNGTYDWKGQAE</sequence>
<protein>
    <recommendedName>
        <fullName evidence="3">TIGR02678 family protein</fullName>
    </recommendedName>
</protein>
<dbReference type="InterPro" id="IPR013494">
    <property type="entry name" value="CHP02678"/>
</dbReference>
<dbReference type="AlphaFoldDB" id="A0A292YGF2"/>
<reference evidence="2" key="1">
    <citation type="submission" date="2017-07" db="EMBL/GenBank/DDBJ databases">
        <title>Draft genome sequence of Effusibacillus lacus strain skLN1.</title>
        <authorList>
            <person name="Watanabe M."/>
            <person name="Kojima H."/>
            <person name="Fukui M."/>
        </authorList>
    </citation>
    <scope>NUCLEOTIDE SEQUENCE [LARGE SCALE GENOMIC DNA]</scope>
    <source>
        <strain evidence="2">skLN1</strain>
    </source>
</reference>
<dbReference type="RefSeq" id="WP_207907632.1">
    <property type="nucleotide sequence ID" value="NZ_BDUF01000001.1"/>
</dbReference>
<evidence type="ECO:0000313" key="2">
    <source>
        <dbReference type="Proteomes" id="UP000217785"/>
    </source>
</evidence>
<dbReference type="Proteomes" id="UP000217785">
    <property type="component" value="Unassembled WGS sequence"/>
</dbReference>
<proteinExistence type="predicted"/>